<dbReference type="AlphaFoldDB" id="A0A5B7I4L8"/>
<organism evidence="1 2">
    <name type="scientific">Portunus trituberculatus</name>
    <name type="common">Swimming crab</name>
    <name type="synonym">Neptunus trituberculatus</name>
    <dbReference type="NCBI Taxonomy" id="210409"/>
    <lineage>
        <taxon>Eukaryota</taxon>
        <taxon>Metazoa</taxon>
        <taxon>Ecdysozoa</taxon>
        <taxon>Arthropoda</taxon>
        <taxon>Crustacea</taxon>
        <taxon>Multicrustacea</taxon>
        <taxon>Malacostraca</taxon>
        <taxon>Eumalacostraca</taxon>
        <taxon>Eucarida</taxon>
        <taxon>Decapoda</taxon>
        <taxon>Pleocyemata</taxon>
        <taxon>Brachyura</taxon>
        <taxon>Eubrachyura</taxon>
        <taxon>Portunoidea</taxon>
        <taxon>Portunidae</taxon>
        <taxon>Portuninae</taxon>
        <taxon>Portunus</taxon>
    </lineage>
</organism>
<name>A0A5B7I4L8_PORTR</name>
<gene>
    <name evidence="1" type="ORF">E2C01_070817</name>
</gene>
<accession>A0A5B7I4L8</accession>
<dbReference type="EMBL" id="VSRR010043281">
    <property type="protein sequence ID" value="MPC76407.1"/>
    <property type="molecule type" value="Genomic_DNA"/>
</dbReference>
<sequence>MTKTPEATGSFLCHHFPVLDIFLLPGLTEGSCSLRCTFQVNDASVNGSSLADVTPGHPSSSSSMHAGVKLTAQAVHRTSGSWNNY</sequence>
<comment type="caution">
    <text evidence="1">The sequence shown here is derived from an EMBL/GenBank/DDBJ whole genome shotgun (WGS) entry which is preliminary data.</text>
</comment>
<dbReference type="Proteomes" id="UP000324222">
    <property type="component" value="Unassembled WGS sequence"/>
</dbReference>
<keyword evidence="2" id="KW-1185">Reference proteome</keyword>
<protein>
    <submittedName>
        <fullName evidence="1">Uncharacterized protein</fullName>
    </submittedName>
</protein>
<evidence type="ECO:0000313" key="2">
    <source>
        <dbReference type="Proteomes" id="UP000324222"/>
    </source>
</evidence>
<reference evidence="1 2" key="1">
    <citation type="submission" date="2019-05" db="EMBL/GenBank/DDBJ databases">
        <title>Another draft genome of Portunus trituberculatus and its Hox gene families provides insights of decapod evolution.</title>
        <authorList>
            <person name="Jeong J.-H."/>
            <person name="Song I."/>
            <person name="Kim S."/>
            <person name="Choi T."/>
            <person name="Kim D."/>
            <person name="Ryu S."/>
            <person name="Kim W."/>
        </authorList>
    </citation>
    <scope>NUCLEOTIDE SEQUENCE [LARGE SCALE GENOMIC DNA]</scope>
    <source>
        <tissue evidence="1">Muscle</tissue>
    </source>
</reference>
<evidence type="ECO:0000313" key="1">
    <source>
        <dbReference type="EMBL" id="MPC76407.1"/>
    </source>
</evidence>
<proteinExistence type="predicted"/>